<dbReference type="PANTHER" id="PTHR42781:SF4">
    <property type="entry name" value="SPERMIDINE_PUTRESCINE IMPORT ATP-BINDING PROTEIN POTA"/>
    <property type="match status" value="1"/>
</dbReference>
<dbReference type="SUPFAM" id="SSF52540">
    <property type="entry name" value="P-loop containing nucleoside triphosphate hydrolases"/>
    <property type="match status" value="1"/>
</dbReference>
<dbReference type="InterPro" id="IPR017871">
    <property type="entry name" value="ABC_transporter-like_CS"/>
</dbReference>
<dbReference type="InterPro" id="IPR003439">
    <property type="entry name" value="ABC_transporter-like_ATP-bd"/>
</dbReference>
<dbReference type="InterPro" id="IPR027417">
    <property type="entry name" value="P-loop_NTPase"/>
</dbReference>
<dbReference type="Proteomes" id="UP000444316">
    <property type="component" value="Unassembled WGS sequence"/>
</dbReference>
<keyword evidence="2" id="KW-1003">Cell membrane</keyword>
<evidence type="ECO:0000256" key="1">
    <source>
        <dbReference type="ARBA" id="ARBA00022448"/>
    </source>
</evidence>
<dbReference type="AlphaFoldDB" id="A0A845HXT3"/>
<gene>
    <name evidence="6" type="ORF">GTP23_05585</name>
</gene>
<dbReference type="GO" id="GO:0016887">
    <property type="term" value="F:ATP hydrolysis activity"/>
    <property type="evidence" value="ECO:0007669"/>
    <property type="project" value="InterPro"/>
</dbReference>
<evidence type="ECO:0000259" key="5">
    <source>
        <dbReference type="PROSITE" id="PS50893"/>
    </source>
</evidence>
<dbReference type="InterPro" id="IPR050093">
    <property type="entry name" value="ABC_SmlMolc_Importer"/>
</dbReference>
<evidence type="ECO:0000256" key="3">
    <source>
        <dbReference type="ARBA" id="ARBA00022741"/>
    </source>
</evidence>
<keyword evidence="1" id="KW-0813">Transport</keyword>
<evidence type="ECO:0000313" key="6">
    <source>
        <dbReference type="EMBL" id="MYN44547.1"/>
    </source>
</evidence>
<dbReference type="PANTHER" id="PTHR42781">
    <property type="entry name" value="SPERMIDINE/PUTRESCINE IMPORT ATP-BINDING PROTEIN POTA"/>
    <property type="match status" value="1"/>
</dbReference>
<dbReference type="SMART" id="SM00382">
    <property type="entry name" value="AAA"/>
    <property type="match status" value="1"/>
</dbReference>
<keyword evidence="7" id="KW-1185">Reference proteome</keyword>
<dbReference type="PROSITE" id="PS50893">
    <property type="entry name" value="ABC_TRANSPORTER_2"/>
    <property type="match status" value="1"/>
</dbReference>
<reference evidence="6" key="1">
    <citation type="submission" date="2019-12" db="EMBL/GenBank/DDBJ databases">
        <title>Novel species isolated from a subtropical stream in China.</title>
        <authorList>
            <person name="Lu H."/>
        </authorList>
    </citation>
    <scope>NUCLEOTIDE SEQUENCE [LARGE SCALE GENOMIC DNA]</scope>
    <source>
        <strain evidence="6">FT93W</strain>
    </source>
</reference>
<evidence type="ECO:0000256" key="4">
    <source>
        <dbReference type="ARBA" id="ARBA00022840"/>
    </source>
</evidence>
<name>A0A845HXT3_9BURK</name>
<dbReference type="InterPro" id="IPR003593">
    <property type="entry name" value="AAA+_ATPase"/>
</dbReference>
<accession>A0A845HXT3</accession>
<dbReference type="EMBL" id="WWCL01000001">
    <property type="protein sequence ID" value="MYN44547.1"/>
    <property type="molecule type" value="Genomic_DNA"/>
</dbReference>
<keyword evidence="3" id="KW-0547">Nucleotide-binding</keyword>
<dbReference type="GO" id="GO:0005524">
    <property type="term" value="F:ATP binding"/>
    <property type="evidence" value="ECO:0007669"/>
    <property type="project" value="UniProtKB-KW"/>
</dbReference>
<proteinExistence type="predicted"/>
<keyword evidence="2" id="KW-0472">Membrane</keyword>
<dbReference type="PROSITE" id="PS00211">
    <property type="entry name" value="ABC_TRANSPORTER_1"/>
    <property type="match status" value="1"/>
</dbReference>
<evidence type="ECO:0000313" key="7">
    <source>
        <dbReference type="Proteomes" id="UP000444316"/>
    </source>
</evidence>
<dbReference type="Gene3D" id="3.40.50.300">
    <property type="entry name" value="P-loop containing nucleotide triphosphate hydrolases"/>
    <property type="match status" value="1"/>
</dbReference>
<organism evidence="6 7">
    <name type="scientific">Duganella fentianensis</name>
    <dbReference type="NCBI Taxonomy" id="2692177"/>
    <lineage>
        <taxon>Bacteria</taxon>
        <taxon>Pseudomonadati</taxon>
        <taxon>Pseudomonadota</taxon>
        <taxon>Betaproteobacteria</taxon>
        <taxon>Burkholderiales</taxon>
        <taxon>Oxalobacteraceae</taxon>
        <taxon>Telluria group</taxon>
        <taxon>Duganella</taxon>
    </lineage>
</organism>
<keyword evidence="4 6" id="KW-0067">ATP-binding</keyword>
<feature type="domain" description="ABC transporter" evidence="5">
    <location>
        <begin position="2"/>
        <end position="232"/>
    </location>
</feature>
<dbReference type="RefSeq" id="WP_161034204.1">
    <property type="nucleotide sequence ID" value="NZ_WWCL01000001.1"/>
</dbReference>
<protein>
    <submittedName>
        <fullName evidence="6">ATP-binding cassette domain-containing protein</fullName>
    </submittedName>
</protein>
<dbReference type="Pfam" id="PF00005">
    <property type="entry name" value="ABC_tran"/>
    <property type="match status" value="1"/>
</dbReference>
<evidence type="ECO:0000256" key="2">
    <source>
        <dbReference type="ARBA" id="ARBA00022475"/>
    </source>
</evidence>
<sequence>MTLDVDIRKTLEAAGRRFTLQARFRSDSQRVVIYGASGAGKSMLLKALAGLVTPDQGRIELGGRCLYASAQGINLPPQQRELAYLFQDYALFPHLNVRQNIAFGLQRGWRNPSSQTAHATVRHWLAALELDTVAGQMPHQLSGGQRQRVALARALAAAPRALLLDEPFAALDPALRQRMRAELDKLQRQLGIPMLLITHDKDDVEAFGDHLLRMEQGTLVDTALELKGVTYEG</sequence>
<comment type="caution">
    <text evidence="6">The sequence shown here is derived from an EMBL/GenBank/DDBJ whole genome shotgun (WGS) entry which is preliminary data.</text>
</comment>